<dbReference type="InterPro" id="IPR036397">
    <property type="entry name" value="RNaseH_sf"/>
</dbReference>
<dbReference type="PANTHER" id="PTHR46889:SF5">
    <property type="entry name" value="INTEGRASE PROTEIN"/>
    <property type="match status" value="1"/>
</dbReference>
<protein>
    <submittedName>
        <fullName evidence="3">Transposase InsO and inactivated derivatives</fullName>
    </submittedName>
</protein>
<reference evidence="3 4" key="1">
    <citation type="submission" date="2016-11" db="EMBL/GenBank/DDBJ databases">
        <authorList>
            <person name="Jaros S."/>
            <person name="Januszkiewicz K."/>
            <person name="Wedrychowicz H."/>
        </authorList>
    </citation>
    <scope>NUCLEOTIDE SEQUENCE [LARGE SCALE GENOMIC DNA]</scope>
    <source>
        <strain evidence="3 4">KHT3</strain>
    </source>
</reference>
<dbReference type="EMBL" id="FRBD01000055">
    <property type="protein sequence ID" value="SHL28730.1"/>
    <property type="molecule type" value="Genomic_DNA"/>
</dbReference>
<dbReference type="GO" id="GO:0003676">
    <property type="term" value="F:nucleic acid binding"/>
    <property type="evidence" value="ECO:0007669"/>
    <property type="project" value="InterPro"/>
</dbReference>
<dbReference type="NCBIfam" id="NF033516">
    <property type="entry name" value="transpos_IS3"/>
    <property type="match status" value="1"/>
</dbReference>
<dbReference type="InterPro" id="IPR048020">
    <property type="entry name" value="Transpos_IS3"/>
</dbReference>
<dbReference type="PROSITE" id="PS50994">
    <property type="entry name" value="INTEGRASE"/>
    <property type="match status" value="1"/>
</dbReference>
<feature type="transmembrane region" description="Helical" evidence="1">
    <location>
        <begin position="20"/>
        <end position="41"/>
    </location>
</feature>
<accession>A0A1M6ZE73</accession>
<evidence type="ECO:0000313" key="3">
    <source>
        <dbReference type="EMBL" id="SHL28730.1"/>
    </source>
</evidence>
<dbReference type="InterPro" id="IPR012337">
    <property type="entry name" value="RNaseH-like_sf"/>
</dbReference>
<evidence type="ECO:0000256" key="1">
    <source>
        <dbReference type="SAM" id="Phobius"/>
    </source>
</evidence>
<feature type="domain" description="Integrase catalytic" evidence="2">
    <location>
        <begin position="79"/>
        <end position="248"/>
    </location>
</feature>
<organism evidence="3 4">
    <name type="scientific">Xylanibacter ruminicola</name>
    <name type="common">Prevotella ruminicola</name>
    <dbReference type="NCBI Taxonomy" id="839"/>
    <lineage>
        <taxon>Bacteria</taxon>
        <taxon>Pseudomonadati</taxon>
        <taxon>Bacteroidota</taxon>
        <taxon>Bacteroidia</taxon>
        <taxon>Bacteroidales</taxon>
        <taxon>Prevotellaceae</taxon>
        <taxon>Xylanibacter</taxon>
    </lineage>
</organism>
<proteinExistence type="predicted"/>
<evidence type="ECO:0000259" key="2">
    <source>
        <dbReference type="PROSITE" id="PS50994"/>
    </source>
</evidence>
<dbReference type="Pfam" id="PF00665">
    <property type="entry name" value="rve"/>
    <property type="match status" value="1"/>
</dbReference>
<dbReference type="InterPro" id="IPR050900">
    <property type="entry name" value="Transposase_IS3/IS150/IS904"/>
</dbReference>
<keyword evidence="1" id="KW-1133">Transmembrane helix</keyword>
<evidence type="ECO:0000313" key="4">
    <source>
        <dbReference type="Proteomes" id="UP000184130"/>
    </source>
</evidence>
<name>A0A1M6ZE73_XYLRU</name>
<dbReference type="InterPro" id="IPR001584">
    <property type="entry name" value="Integrase_cat-core"/>
</dbReference>
<dbReference type="Proteomes" id="UP000184130">
    <property type="component" value="Unassembled WGS sequence"/>
</dbReference>
<keyword evidence="1" id="KW-0472">Membrane</keyword>
<dbReference type="SUPFAM" id="SSF53098">
    <property type="entry name" value="Ribonuclease H-like"/>
    <property type="match status" value="1"/>
</dbReference>
<gene>
    <name evidence="3" type="ORF">SAMN05216463_1552</name>
</gene>
<dbReference type="PANTHER" id="PTHR46889">
    <property type="entry name" value="TRANSPOSASE INSF FOR INSERTION SEQUENCE IS3B-RELATED"/>
    <property type="match status" value="1"/>
</dbReference>
<dbReference type="GO" id="GO:0015074">
    <property type="term" value="P:DNA integration"/>
    <property type="evidence" value="ECO:0007669"/>
    <property type="project" value="InterPro"/>
</dbReference>
<sequence>MAREIRILDAVREIREIDPGIGGVKLWLMLCVMFNTGWMPGRDKFMNLLRRHKLMQKPRKSRSTTNSNHRYHKWKNLIKGFVPTAANQLWVSDITYIELKNGCCYLHLVTDAYSKKIVGWYLAESLASVFTLKALRMAIEQAGGDDLSGLIHHSDRGVQYCCDLYVEELQKHNILISMTEDYKPTDNGVAERVNETIKYESIYRQERRFATYGEALEQIRRFVDFYNCRRPHYSIGMQTPNTAHEQSGEQKKMWKNKIYRKNEQSLQNNP</sequence>
<keyword evidence="1" id="KW-0812">Transmembrane</keyword>
<dbReference type="Gene3D" id="3.30.420.10">
    <property type="entry name" value="Ribonuclease H-like superfamily/Ribonuclease H"/>
    <property type="match status" value="1"/>
</dbReference>
<dbReference type="AlphaFoldDB" id="A0A1M6ZE73"/>